<feature type="signal peptide" evidence="3">
    <location>
        <begin position="1"/>
        <end position="23"/>
    </location>
</feature>
<evidence type="ECO:0000259" key="4">
    <source>
        <dbReference type="PROSITE" id="PS50915"/>
    </source>
</evidence>
<dbReference type="AlphaFoldDB" id="A0A9X3XIZ7"/>
<dbReference type="Proteomes" id="UP001151081">
    <property type="component" value="Unassembled WGS sequence"/>
</dbReference>
<reference evidence="5 6" key="1">
    <citation type="submission" date="2021-04" db="EMBL/GenBank/DDBJ databases">
        <title>Genome analysis of Polyangium sp.</title>
        <authorList>
            <person name="Li Y."/>
            <person name="Wang J."/>
        </authorList>
    </citation>
    <scope>NUCLEOTIDE SEQUENCE [LARGE SCALE GENOMIC DNA]</scope>
    <source>
        <strain evidence="5 6">SDU14</strain>
    </source>
</reference>
<accession>A0A9X3XIZ7</accession>
<keyword evidence="6" id="KW-1185">Reference proteome</keyword>
<gene>
    <name evidence="5" type="ORF">KEG57_51850</name>
</gene>
<dbReference type="Gene3D" id="2.60.20.10">
    <property type="entry name" value="Crystallins"/>
    <property type="match status" value="1"/>
</dbReference>
<organism evidence="5 6">
    <name type="scientific">Polyangium jinanense</name>
    <dbReference type="NCBI Taxonomy" id="2829994"/>
    <lineage>
        <taxon>Bacteria</taxon>
        <taxon>Pseudomonadati</taxon>
        <taxon>Myxococcota</taxon>
        <taxon>Polyangia</taxon>
        <taxon>Polyangiales</taxon>
        <taxon>Polyangiaceae</taxon>
        <taxon>Polyangium</taxon>
    </lineage>
</organism>
<comment type="caution">
    <text evidence="5">The sequence shown here is derived from an EMBL/GenBank/DDBJ whole genome shotgun (WGS) entry which is preliminary data.</text>
</comment>
<evidence type="ECO:0000313" key="6">
    <source>
        <dbReference type="Proteomes" id="UP001151081"/>
    </source>
</evidence>
<dbReference type="Pfam" id="PF03995">
    <property type="entry name" value="Inhibitor_I36"/>
    <property type="match status" value="1"/>
</dbReference>
<dbReference type="SUPFAM" id="SSF49695">
    <property type="entry name" value="gamma-Crystallin-like"/>
    <property type="match status" value="1"/>
</dbReference>
<feature type="chain" id="PRO_5040748072" evidence="3">
    <location>
        <begin position="24"/>
        <end position="107"/>
    </location>
</feature>
<evidence type="ECO:0000256" key="1">
    <source>
        <dbReference type="ARBA" id="ARBA00009646"/>
    </source>
</evidence>
<keyword evidence="2" id="KW-0677">Repeat</keyword>
<dbReference type="PROSITE" id="PS50915">
    <property type="entry name" value="CRYSTALLIN_BETA_GAMMA"/>
    <property type="match status" value="1"/>
</dbReference>
<dbReference type="EMBL" id="JAGTJJ010000094">
    <property type="protein sequence ID" value="MDC3989066.1"/>
    <property type="molecule type" value="Genomic_DNA"/>
</dbReference>
<keyword evidence="3" id="KW-0732">Signal</keyword>
<dbReference type="InterPro" id="IPR011024">
    <property type="entry name" value="G_crystallin-like"/>
</dbReference>
<comment type="similarity">
    <text evidence="1">Belongs to the beta/gamma-crystallin family.</text>
</comment>
<evidence type="ECO:0000256" key="2">
    <source>
        <dbReference type="ARBA" id="ARBA00022737"/>
    </source>
</evidence>
<evidence type="ECO:0000313" key="5">
    <source>
        <dbReference type="EMBL" id="MDC3989066.1"/>
    </source>
</evidence>
<feature type="domain" description="Beta/gamma crystallin 'Greek key'" evidence="4">
    <location>
        <begin position="23"/>
        <end position="65"/>
    </location>
</feature>
<sequence>MIKSMIVGLFALGAVCVASHADACAMFFENGNYGGRIVPISAERFRVPWIGNEWNDTISSIRVAPLCTVTVYEDVNFTGESLMVSADTPWLGDWNDRISSYICTCWP</sequence>
<protein>
    <submittedName>
        <fullName evidence="5">Peptidase inhibitor family I36 protein</fullName>
    </submittedName>
</protein>
<dbReference type="InterPro" id="IPR001064">
    <property type="entry name" value="Beta/gamma_crystallin"/>
</dbReference>
<dbReference type="RefSeq" id="WP_272429125.1">
    <property type="nucleotide sequence ID" value="NZ_JAGTJJ010000094.1"/>
</dbReference>
<name>A0A9X3XIZ7_9BACT</name>
<proteinExistence type="inferred from homology"/>
<evidence type="ECO:0000256" key="3">
    <source>
        <dbReference type="SAM" id="SignalP"/>
    </source>
</evidence>